<reference evidence="10" key="1">
    <citation type="submission" date="2018-08" db="EMBL/GenBank/DDBJ databases">
        <authorList>
            <person name="Liu Z.-W."/>
            <person name="Du Z.-J."/>
        </authorList>
    </citation>
    <scope>NUCLEOTIDE SEQUENCE [LARGE SCALE GENOMIC DNA]</scope>
    <source>
        <strain evidence="10">H4X</strain>
    </source>
</reference>
<dbReference type="AlphaFoldDB" id="A0A3D8LH72"/>
<dbReference type="InterPro" id="IPR007353">
    <property type="entry name" value="DUF421"/>
</dbReference>
<dbReference type="InterPro" id="IPR023090">
    <property type="entry name" value="UPF0702_alpha/beta_dom_sf"/>
</dbReference>
<keyword evidence="10" id="KW-1185">Reference proteome</keyword>
<keyword evidence="4 7" id="KW-0812">Transmembrane</keyword>
<dbReference type="EMBL" id="QRGR01000004">
    <property type="protein sequence ID" value="RDV16584.1"/>
    <property type="molecule type" value="Genomic_DNA"/>
</dbReference>
<dbReference type="Pfam" id="PF04239">
    <property type="entry name" value="DUF421"/>
    <property type="match status" value="1"/>
</dbReference>
<evidence type="ECO:0000313" key="9">
    <source>
        <dbReference type="EMBL" id="RDV16584.1"/>
    </source>
</evidence>
<evidence type="ECO:0000256" key="5">
    <source>
        <dbReference type="ARBA" id="ARBA00022989"/>
    </source>
</evidence>
<organism evidence="9 10">
    <name type="scientific">Pontibacter diazotrophicus</name>
    <dbReference type="NCBI Taxonomy" id="1400979"/>
    <lineage>
        <taxon>Bacteria</taxon>
        <taxon>Pseudomonadati</taxon>
        <taxon>Bacteroidota</taxon>
        <taxon>Cytophagia</taxon>
        <taxon>Cytophagales</taxon>
        <taxon>Hymenobacteraceae</taxon>
        <taxon>Pontibacter</taxon>
    </lineage>
</organism>
<evidence type="ECO:0000256" key="2">
    <source>
        <dbReference type="ARBA" id="ARBA00006448"/>
    </source>
</evidence>
<dbReference type="PANTHER" id="PTHR34582">
    <property type="entry name" value="UPF0702 TRANSMEMBRANE PROTEIN YCAP"/>
    <property type="match status" value="1"/>
</dbReference>
<comment type="similarity">
    <text evidence="2">Belongs to the UPF0702 family.</text>
</comment>
<evidence type="ECO:0000313" key="10">
    <source>
        <dbReference type="Proteomes" id="UP000256708"/>
    </source>
</evidence>
<dbReference type="GO" id="GO:0005886">
    <property type="term" value="C:plasma membrane"/>
    <property type="evidence" value="ECO:0007669"/>
    <property type="project" value="UniProtKB-SubCell"/>
</dbReference>
<dbReference type="RefSeq" id="WP_115564445.1">
    <property type="nucleotide sequence ID" value="NZ_QRGR01000004.1"/>
</dbReference>
<comment type="subcellular location">
    <subcellularLocation>
        <location evidence="1">Cell membrane</location>
        <topology evidence="1">Multi-pass membrane protein</topology>
    </subcellularLocation>
</comment>
<dbReference type="PANTHER" id="PTHR34582:SF6">
    <property type="entry name" value="UPF0702 TRANSMEMBRANE PROTEIN YCAP"/>
    <property type="match status" value="1"/>
</dbReference>
<feature type="transmembrane region" description="Helical" evidence="7">
    <location>
        <begin position="78"/>
        <end position="96"/>
    </location>
</feature>
<evidence type="ECO:0000256" key="7">
    <source>
        <dbReference type="SAM" id="Phobius"/>
    </source>
</evidence>
<keyword evidence="3" id="KW-1003">Cell membrane</keyword>
<protein>
    <submittedName>
        <fullName evidence="9">DUF421 domain-containing protein</fullName>
    </submittedName>
</protein>
<sequence length="245" mass="27772">MDKEDIHLWDWERLLLGDAPREFMAEVFVRTLVMYIILIVVLRLFGKRMSAQLSITEMAVMITLGAIIAVPMQIPDRGMLPAIVVLLCALLFQRGLNWLTFINSKFENIAQGKTSLLVAEGCMELKEMKKTTASREQVFAVLRNKNVQHLGQVKRLYLEPSGKFSLFRNEDPLTGLSVLPLQDEDLLTNQPHDNGHYACNNCGNTVESDDKPNDECSRCGANMWTQAFSLIPENHNDFTLKEADE</sequence>
<name>A0A3D8LH72_9BACT</name>
<feature type="domain" description="YetF C-terminal" evidence="8">
    <location>
        <begin position="103"/>
        <end position="179"/>
    </location>
</feature>
<keyword evidence="5 7" id="KW-1133">Transmembrane helix</keyword>
<keyword evidence="6 7" id="KW-0472">Membrane</keyword>
<dbReference type="OrthoDB" id="6538282at2"/>
<evidence type="ECO:0000256" key="3">
    <source>
        <dbReference type="ARBA" id="ARBA00022475"/>
    </source>
</evidence>
<feature type="transmembrane region" description="Helical" evidence="7">
    <location>
        <begin position="27"/>
        <end position="46"/>
    </location>
</feature>
<evidence type="ECO:0000256" key="6">
    <source>
        <dbReference type="ARBA" id="ARBA00023136"/>
    </source>
</evidence>
<accession>A0A3D8LH72</accession>
<evidence type="ECO:0000256" key="4">
    <source>
        <dbReference type="ARBA" id="ARBA00022692"/>
    </source>
</evidence>
<dbReference type="Gene3D" id="3.30.240.20">
    <property type="entry name" value="bsu07140 like domains"/>
    <property type="match status" value="1"/>
</dbReference>
<proteinExistence type="inferred from homology"/>
<evidence type="ECO:0000256" key="1">
    <source>
        <dbReference type="ARBA" id="ARBA00004651"/>
    </source>
</evidence>
<gene>
    <name evidence="9" type="ORF">DXT99_03680</name>
</gene>
<feature type="transmembrane region" description="Helical" evidence="7">
    <location>
        <begin position="53"/>
        <end position="72"/>
    </location>
</feature>
<comment type="caution">
    <text evidence="9">The sequence shown here is derived from an EMBL/GenBank/DDBJ whole genome shotgun (WGS) entry which is preliminary data.</text>
</comment>
<dbReference type="Proteomes" id="UP000256708">
    <property type="component" value="Unassembled WGS sequence"/>
</dbReference>
<evidence type="ECO:0000259" key="8">
    <source>
        <dbReference type="Pfam" id="PF04239"/>
    </source>
</evidence>